<dbReference type="EMBL" id="JASGXD010000027">
    <property type="protein sequence ID" value="KAK5999320.1"/>
    <property type="molecule type" value="Genomic_DNA"/>
</dbReference>
<reference evidence="9 10" key="1">
    <citation type="submission" date="2023-11" db="EMBL/GenBank/DDBJ databases">
        <title>Draft genome sequence and annotation of the polyextremotolerant black yeast-like fungus Aureobasidium pullulans NRRL 62042.</title>
        <authorList>
            <person name="Dielentheis-Frenken M.R.E."/>
            <person name="Wibberg D."/>
            <person name="Blank L.M."/>
            <person name="Tiso T."/>
        </authorList>
    </citation>
    <scope>NUCLEOTIDE SEQUENCE [LARGE SCALE GENOMIC DNA]</scope>
    <source>
        <strain evidence="9 10">NRRL 62042</strain>
    </source>
</reference>
<organism evidence="9 10">
    <name type="scientific">Aureobasidium pullulans</name>
    <name type="common">Black yeast</name>
    <name type="synonym">Pullularia pullulans</name>
    <dbReference type="NCBI Taxonomy" id="5580"/>
    <lineage>
        <taxon>Eukaryota</taxon>
        <taxon>Fungi</taxon>
        <taxon>Dikarya</taxon>
        <taxon>Ascomycota</taxon>
        <taxon>Pezizomycotina</taxon>
        <taxon>Dothideomycetes</taxon>
        <taxon>Dothideomycetidae</taxon>
        <taxon>Dothideales</taxon>
        <taxon>Saccotheciaceae</taxon>
        <taxon>Aureobasidium</taxon>
    </lineage>
</organism>
<dbReference type="Gene3D" id="1.10.630.10">
    <property type="entry name" value="Cytochrome P450"/>
    <property type="match status" value="1"/>
</dbReference>
<protein>
    <recommendedName>
        <fullName evidence="11">Cytochrome P450</fullName>
    </recommendedName>
</protein>
<evidence type="ECO:0000256" key="6">
    <source>
        <dbReference type="ARBA" id="ARBA00023004"/>
    </source>
</evidence>
<dbReference type="PRINTS" id="PR00385">
    <property type="entry name" value="P450"/>
</dbReference>
<evidence type="ECO:0000256" key="3">
    <source>
        <dbReference type="ARBA" id="ARBA00022617"/>
    </source>
</evidence>
<dbReference type="InterPro" id="IPR036396">
    <property type="entry name" value="Cyt_P450_sf"/>
</dbReference>
<comment type="similarity">
    <text evidence="2 8">Belongs to the cytochrome P450 family.</text>
</comment>
<dbReference type="PROSITE" id="PS00086">
    <property type="entry name" value="CYTOCHROME_P450"/>
    <property type="match status" value="1"/>
</dbReference>
<keyword evidence="3 8" id="KW-0349">Heme</keyword>
<comment type="caution">
    <text evidence="9">The sequence shown here is derived from an EMBL/GenBank/DDBJ whole genome shotgun (WGS) entry which is preliminary data.</text>
</comment>
<evidence type="ECO:0000313" key="10">
    <source>
        <dbReference type="Proteomes" id="UP001341245"/>
    </source>
</evidence>
<dbReference type="PANTHER" id="PTHR24305">
    <property type="entry name" value="CYTOCHROME P450"/>
    <property type="match status" value="1"/>
</dbReference>
<comment type="cofactor">
    <cofactor evidence="1">
        <name>heme</name>
        <dbReference type="ChEBI" id="CHEBI:30413"/>
    </cofactor>
</comment>
<dbReference type="CDD" id="cd11058">
    <property type="entry name" value="CYP60B-like"/>
    <property type="match status" value="1"/>
</dbReference>
<dbReference type="Proteomes" id="UP001341245">
    <property type="component" value="Unassembled WGS sequence"/>
</dbReference>
<dbReference type="InterPro" id="IPR017972">
    <property type="entry name" value="Cyt_P450_CS"/>
</dbReference>
<evidence type="ECO:0000256" key="4">
    <source>
        <dbReference type="ARBA" id="ARBA00022723"/>
    </source>
</evidence>
<dbReference type="InterPro" id="IPR050121">
    <property type="entry name" value="Cytochrome_P450_monoxygenase"/>
</dbReference>
<evidence type="ECO:0000256" key="2">
    <source>
        <dbReference type="ARBA" id="ARBA00010617"/>
    </source>
</evidence>
<evidence type="ECO:0000256" key="5">
    <source>
        <dbReference type="ARBA" id="ARBA00023002"/>
    </source>
</evidence>
<evidence type="ECO:0000256" key="7">
    <source>
        <dbReference type="ARBA" id="ARBA00023033"/>
    </source>
</evidence>
<dbReference type="SUPFAM" id="SSF48264">
    <property type="entry name" value="Cytochrome P450"/>
    <property type="match status" value="1"/>
</dbReference>
<dbReference type="InterPro" id="IPR002401">
    <property type="entry name" value="Cyt_P450_E_grp-I"/>
</dbReference>
<keyword evidence="7 8" id="KW-0503">Monooxygenase</keyword>
<dbReference type="InterPro" id="IPR001128">
    <property type="entry name" value="Cyt_P450"/>
</dbReference>
<keyword evidence="10" id="KW-1185">Reference proteome</keyword>
<evidence type="ECO:0000256" key="1">
    <source>
        <dbReference type="ARBA" id="ARBA00001971"/>
    </source>
</evidence>
<evidence type="ECO:0000256" key="8">
    <source>
        <dbReference type="RuleBase" id="RU000461"/>
    </source>
</evidence>
<proteinExistence type="inferred from homology"/>
<dbReference type="PANTHER" id="PTHR24305:SF29">
    <property type="entry name" value="BENZOATE-PARA-HYDROXYLASE"/>
    <property type="match status" value="1"/>
</dbReference>
<keyword evidence="4 8" id="KW-0479">Metal-binding</keyword>
<gene>
    <name evidence="9" type="ORF">QM012_005595</name>
</gene>
<name>A0ABR0T5K7_AURPU</name>
<keyword evidence="5 8" id="KW-0560">Oxidoreductase</keyword>
<evidence type="ECO:0008006" key="11">
    <source>
        <dbReference type="Google" id="ProtNLM"/>
    </source>
</evidence>
<keyword evidence="6 8" id="KW-0408">Iron</keyword>
<sequence length="507" mass="57474">MPYQSMLDHLDLRPSHLLILIPLGISVWLAVQVHSAVWNVFFHPLRAYPGPLLARATSLWYAKSLARGTIAQDLLALHERYGDTVRITPDEVSFIDPTNWKQIYGFRDGGKVEMIKDPRYHDTVKPTVTILTGDRDQHSELRKMLAPPFSEGSLKKQEYILHRYIDKFVEVVTREGKNGSEAIDMVNWWNFLTFDIIGFLAYGEQFNCLTTSKLHGWIESSLAIATLMSLGQAARQLPYPFSRIYKAFAIPKDIYEHTNNHRRQVEANVRARLQNSPKHQDFLQRMVALHEGGELSFGTLWEHASLLTIGGSETTATLLAGATYFLASNKQVQARLAKELREKFASAGDINAASCAECPYLLGVIQESLRLYPPSPANHTRMVPKGGATLEGRFIEGGYCVSMPMYAAFQSSSNWTSPQEFAPERWIEGRAADFAGDKREALKPFSYGPRNCLGQLLANQEIRLALAKTIWHFDLELQRESEGWLDQKSFTFWKKPALMVKMTPVHR</sequence>
<evidence type="ECO:0000313" key="9">
    <source>
        <dbReference type="EMBL" id="KAK5999320.1"/>
    </source>
</evidence>
<dbReference type="PRINTS" id="PR00463">
    <property type="entry name" value="EP450I"/>
</dbReference>
<dbReference type="Pfam" id="PF00067">
    <property type="entry name" value="p450"/>
    <property type="match status" value="1"/>
</dbReference>
<accession>A0ABR0T5K7</accession>